<name>A0A5N6RLC4_9ROSI</name>
<feature type="chain" id="PRO_5024310879" description="Inhibitor I9 domain-containing protein" evidence="4">
    <location>
        <begin position="24"/>
        <end position="152"/>
    </location>
</feature>
<comment type="subcellular location">
    <subcellularLocation>
        <location evidence="1">Secreted</location>
    </subcellularLocation>
</comment>
<accession>A0A5N6RLC4</accession>
<evidence type="ECO:0000256" key="3">
    <source>
        <dbReference type="ARBA" id="ARBA00022729"/>
    </source>
</evidence>
<evidence type="ECO:0000313" key="6">
    <source>
        <dbReference type="EMBL" id="KAE8100148.1"/>
    </source>
</evidence>
<dbReference type="Pfam" id="PF05922">
    <property type="entry name" value="Inhibitor_I9"/>
    <property type="match status" value="1"/>
</dbReference>
<dbReference type="InterPro" id="IPR045051">
    <property type="entry name" value="SBT"/>
</dbReference>
<protein>
    <recommendedName>
        <fullName evidence="5">Inhibitor I9 domain-containing protein</fullName>
    </recommendedName>
</protein>
<dbReference type="InterPro" id="IPR010259">
    <property type="entry name" value="S8pro/Inhibitor_I9"/>
</dbReference>
<sequence length="152" mass="17176">MRCLPCFFFLASLTLTFFPWLHAETAQIEKRRTYIVHMDTSFMPKAFTTHDNWYFSTVDSLNSANFDGHPSSTASLIYTYNHALDGFSAFLSVDEVKALKKTPGFISAYRDKTVKLDSTHTPEFLSLNPSMDLWPDSNFGEDVIVGVLDSGI</sequence>
<evidence type="ECO:0000259" key="5">
    <source>
        <dbReference type="Pfam" id="PF05922"/>
    </source>
</evidence>
<dbReference type="SUPFAM" id="SSF52743">
    <property type="entry name" value="Subtilisin-like"/>
    <property type="match status" value="1"/>
</dbReference>
<dbReference type="OrthoDB" id="2014869at2759"/>
<proteinExistence type="inferred from homology"/>
<keyword evidence="7" id="KW-1185">Reference proteome</keyword>
<dbReference type="PANTHER" id="PTHR10795">
    <property type="entry name" value="PROPROTEIN CONVERTASE SUBTILISIN/KEXIN"/>
    <property type="match status" value="1"/>
</dbReference>
<dbReference type="InterPro" id="IPR037045">
    <property type="entry name" value="S8pro/Inhibitor_I9_sf"/>
</dbReference>
<gene>
    <name evidence="6" type="ORF">FH972_018073</name>
</gene>
<organism evidence="6 7">
    <name type="scientific">Carpinus fangiana</name>
    <dbReference type="NCBI Taxonomy" id="176857"/>
    <lineage>
        <taxon>Eukaryota</taxon>
        <taxon>Viridiplantae</taxon>
        <taxon>Streptophyta</taxon>
        <taxon>Embryophyta</taxon>
        <taxon>Tracheophyta</taxon>
        <taxon>Spermatophyta</taxon>
        <taxon>Magnoliopsida</taxon>
        <taxon>eudicotyledons</taxon>
        <taxon>Gunneridae</taxon>
        <taxon>Pentapetalae</taxon>
        <taxon>rosids</taxon>
        <taxon>fabids</taxon>
        <taxon>Fagales</taxon>
        <taxon>Betulaceae</taxon>
        <taxon>Carpinus</taxon>
    </lineage>
</organism>
<dbReference type="InterPro" id="IPR036852">
    <property type="entry name" value="Peptidase_S8/S53_dom_sf"/>
</dbReference>
<reference evidence="6 7" key="1">
    <citation type="submission" date="2019-06" db="EMBL/GenBank/DDBJ databases">
        <title>A chromosomal-level reference genome of Carpinus fangiana (Coryloideae, Betulaceae).</title>
        <authorList>
            <person name="Yang X."/>
            <person name="Wang Z."/>
            <person name="Zhang L."/>
            <person name="Hao G."/>
            <person name="Liu J."/>
            <person name="Yang Y."/>
        </authorList>
    </citation>
    <scope>NUCLEOTIDE SEQUENCE [LARGE SCALE GENOMIC DNA]</scope>
    <source>
        <strain evidence="6">Cfa_2016G</strain>
        <tissue evidence="6">Leaf</tissue>
    </source>
</reference>
<feature type="signal peptide" evidence="4">
    <location>
        <begin position="1"/>
        <end position="23"/>
    </location>
</feature>
<dbReference type="Proteomes" id="UP000327013">
    <property type="component" value="Chromosome 7"/>
</dbReference>
<dbReference type="FunFam" id="3.30.70.80:FF:000003">
    <property type="entry name" value="Subtilisin-like protease SBT1.9"/>
    <property type="match status" value="1"/>
</dbReference>
<dbReference type="AlphaFoldDB" id="A0A5N6RLC4"/>
<dbReference type="GO" id="GO:0004252">
    <property type="term" value="F:serine-type endopeptidase activity"/>
    <property type="evidence" value="ECO:0007669"/>
    <property type="project" value="InterPro"/>
</dbReference>
<feature type="domain" description="Inhibitor I9" evidence="5">
    <location>
        <begin position="33"/>
        <end position="117"/>
    </location>
</feature>
<evidence type="ECO:0000256" key="4">
    <source>
        <dbReference type="SAM" id="SignalP"/>
    </source>
</evidence>
<comment type="similarity">
    <text evidence="2">Belongs to the peptidase S8 family.</text>
</comment>
<keyword evidence="3 4" id="KW-0732">Signal</keyword>
<dbReference type="Gene3D" id="3.30.70.80">
    <property type="entry name" value="Peptidase S8 propeptide/proteinase inhibitor I9"/>
    <property type="match status" value="1"/>
</dbReference>
<dbReference type="GO" id="GO:0005576">
    <property type="term" value="C:extracellular region"/>
    <property type="evidence" value="ECO:0007669"/>
    <property type="project" value="UniProtKB-SubCell"/>
</dbReference>
<dbReference type="GO" id="GO:0006508">
    <property type="term" value="P:proteolysis"/>
    <property type="evidence" value="ECO:0007669"/>
    <property type="project" value="InterPro"/>
</dbReference>
<evidence type="ECO:0000256" key="2">
    <source>
        <dbReference type="ARBA" id="ARBA00011073"/>
    </source>
</evidence>
<dbReference type="EMBL" id="CM017327">
    <property type="protein sequence ID" value="KAE8100148.1"/>
    <property type="molecule type" value="Genomic_DNA"/>
</dbReference>
<evidence type="ECO:0000256" key="1">
    <source>
        <dbReference type="ARBA" id="ARBA00004613"/>
    </source>
</evidence>
<evidence type="ECO:0000313" key="7">
    <source>
        <dbReference type="Proteomes" id="UP000327013"/>
    </source>
</evidence>